<proteinExistence type="inferred from homology"/>
<dbReference type="RefSeq" id="WP_381243171.1">
    <property type="nucleotide sequence ID" value="NZ_JBHSKH010000151.1"/>
</dbReference>
<dbReference type="Pfam" id="PF06386">
    <property type="entry name" value="GvpL_GvpF"/>
    <property type="match status" value="1"/>
</dbReference>
<dbReference type="PANTHER" id="PTHR36852">
    <property type="entry name" value="PROTEIN GVPL 2"/>
    <property type="match status" value="1"/>
</dbReference>
<comment type="caution">
    <text evidence="5">The sequence shown here is derived from an EMBL/GenBank/DDBJ whole genome shotgun (WGS) entry which is preliminary data.</text>
</comment>
<reference evidence="6" key="1">
    <citation type="journal article" date="2019" name="Int. J. Syst. Evol. Microbiol.">
        <title>The Global Catalogue of Microorganisms (GCM) 10K type strain sequencing project: providing services to taxonomists for standard genome sequencing and annotation.</title>
        <authorList>
            <consortium name="The Broad Institute Genomics Platform"/>
            <consortium name="The Broad Institute Genome Sequencing Center for Infectious Disease"/>
            <person name="Wu L."/>
            <person name="Ma J."/>
        </authorList>
    </citation>
    <scope>NUCLEOTIDE SEQUENCE [LARGE SCALE GENOMIC DNA]</scope>
    <source>
        <strain evidence="6">CGMCC 4.7020</strain>
    </source>
</reference>
<name>A0ABW3XP69_9ACTN</name>
<feature type="region of interest" description="Disordered" evidence="4">
    <location>
        <begin position="143"/>
        <end position="165"/>
    </location>
</feature>
<evidence type="ECO:0000256" key="1">
    <source>
        <dbReference type="ARBA" id="ARBA00022987"/>
    </source>
</evidence>
<gene>
    <name evidence="5" type="ORF">ACFQ5X_36615</name>
</gene>
<dbReference type="EMBL" id="JBHTMM010000075">
    <property type="protein sequence ID" value="MFD1311322.1"/>
    <property type="molecule type" value="Genomic_DNA"/>
</dbReference>
<evidence type="ECO:0000313" key="6">
    <source>
        <dbReference type="Proteomes" id="UP001597058"/>
    </source>
</evidence>
<accession>A0ABW3XP69</accession>
<comment type="similarity">
    <text evidence="3">Belongs to the gas vesicle GvpF/GvpL family.</text>
</comment>
<evidence type="ECO:0000256" key="3">
    <source>
        <dbReference type="ARBA" id="ARBA00035643"/>
    </source>
</evidence>
<evidence type="ECO:0000256" key="2">
    <source>
        <dbReference type="ARBA" id="ARBA00035108"/>
    </source>
</evidence>
<comment type="subcellular location">
    <subcellularLocation>
        <location evidence="2">Gas vesicle</location>
    </subcellularLocation>
</comment>
<protein>
    <submittedName>
        <fullName evidence="5">GvpL/GvpF family gas vesicle protein</fullName>
    </submittedName>
</protein>
<dbReference type="PANTHER" id="PTHR36852:SF1">
    <property type="entry name" value="PROTEIN GVPL 2"/>
    <property type="match status" value="1"/>
</dbReference>
<keyword evidence="1" id="KW-0304">Gas vesicle</keyword>
<dbReference type="Proteomes" id="UP001597058">
    <property type="component" value="Unassembled WGS sequence"/>
</dbReference>
<evidence type="ECO:0000313" key="5">
    <source>
        <dbReference type="EMBL" id="MFD1311322.1"/>
    </source>
</evidence>
<evidence type="ECO:0000256" key="4">
    <source>
        <dbReference type="SAM" id="MobiDB-lite"/>
    </source>
</evidence>
<sequence>MTERGSERSDANATYVFAVCWKPDPSAFLGLPGVTDEAPVSILPLGRLTAIVQTVRAGDFTDEAWQARLSDQREVERYARAHHDVVTAAAACCPTVPVPMATVYHGEQRARDALTKEADRFHAALERIAHHAEWGVKVYAPSSPPDESIHSAAPSGRHRPAPGAGLAYLDRKRGVQERRERKLQEALQAAESVDSVVGLLAAASRRLRPHGAQLSGDPRTQILNATYLVADHRADELAGLTLSLSERTGLQIELSGPWVPYSFVGEV</sequence>
<keyword evidence="6" id="KW-1185">Reference proteome</keyword>
<dbReference type="InterPro" id="IPR009430">
    <property type="entry name" value="GvpL/GvpF"/>
</dbReference>
<organism evidence="5 6">
    <name type="scientific">Streptomyces kaempferi</name>
    <dbReference type="NCBI Taxonomy" id="333725"/>
    <lineage>
        <taxon>Bacteria</taxon>
        <taxon>Bacillati</taxon>
        <taxon>Actinomycetota</taxon>
        <taxon>Actinomycetes</taxon>
        <taxon>Kitasatosporales</taxon>
        <taxon>Streptomycetaceae</taxon>
        <taxon>Streptomyces</taxon>
    </lineage>
</organism>